<dbReference type="PROSITE" id="PS50011">
    <property type="entry name" value="PROTEIN_KINASE_DOM"/>
    <property type="match status" value="1"/>
</dbReference>
<gene>
    <name evidence="7" type="ORF">D3875_20560</name>
</gene>
<dbReference type="InterPro" id="IPR011009">
    <property type="entry name" value="Kinase-like_dom_sf"/>
</dbReference>
<proteinExistence type="predicted"/>
<comment type="caution">
    <text evidence="7">The sequence shown here is derived from an EMBL/GenBank/DDBJ whole genome shotgun (WGS) entry which is preliminary data.</text>
</comment>
<protein>
    <submittedName>
        <fullName evidence="7">Serine/threonine protein kinase</fullName>
    </submittedName>
</protein>
<dbReference type="PROSITE" id="PS00109">
    <property type="entry name" value="PROTEIN_KINASE_TYR"/>
    <property type="match status" value="1"/>
</dbReference>
<dbReference type="GO" id="GO:0005524">
    <property type="term" value="F:ATP binding"/>
    <property type="evidence" value="ECO:0007669"/>
    <property type="project" value="UniProtKB-UniRule"/>
</dbReference>
<evidence type="ECO:0000259" key="6">
    <source>
        <dbReference type="PROSITE" id="PS50011"/>
    </source>
</evidence>
<name>A0A418V1G0_9DEIO</name>
<dbReference type="PROSITE" id="PS00107">
    <property type="entry name" value="PROTEIN_KINASE_ATP"/>
    <property type="match status" value="1"/>
</dbReference>
<evidence type="ECO:0000256" key="5">
    <source>
        <dbReference type="PROSITE-ProRule" id="PRU10141"/>
    </source>
</evidence>
<organism evidence="7 8">
    <name type="scientific">Deinococcus cavernae</name>
    <dbReference type="NCBI Taxonomy" id="2320857"/>
    <lineage>
        <taxon>Bacteria</taxon>
        <taxon>Thermotogati</taxon>
        <taxon>Deinococcota</taxon>
        <taxon>Deinococci</taxon>
        <taxon>Deinococcales</taxon>
        <taxon>Deinococcaceae</taxon>
        <taxon>Deinococcus</taxon>
    </lineage>
</organism>
<dbReference type="InterPro" id="IPR000719">
    <property type="entry name" value="Prot_kinase_dom"/>
</dbReference>
<keyword evidence="4 5" id="KW-0067">ATP-binding</keyword>
<evidence type="ECO:0000256" key="4">
    <source>
        <dbReference type="ARBA" id="ARBA00022840"/>
    </source>
</evidence>
<dbReference type="OrthoDB" id="9788659at2"/>
<dbReference type="Gene3D" id="3.30.200.20">
    <property type="entry name" value="Phosphorylase Kinase, domain 1"/>
    <property type="match status" value="1"/>
</dbReference>
<dbReference type="Pfam" id="PF00069">
    <property type="entry name" value="Pkinase"/>
    <property type="match status" value="1"/>
</dbReference>
<dbReference type="Proteomes" id="UP000286287">
    <property type="component" value="Unassembled WGS sequence"/>
</dbReference>
<evidence type="ECO:0000256" key="3">
    <source>
        <dbReference type="ARBA" id="ARBA00022777"/>
    </source>
</evidence>
<dbReference type="PANTHER" id="PTHR43289">
    <property type="entry name" value="MITOGEN-ACTIVATED PROTEIN KINASE KINASE KINASE 20-RELATED"/>
    <property type="match status" value="1"/>
</dbReference>
<dbReference type="SUPFAM" id="SSF56112">
    <property type="entry name" value="Protein kinase-like (PK-like)"/>
    <property type="match status" value="1"/>
</dbReference>
<dbReference type="EMBL" id="QYUJ01000021">
    <property type="protein sequence ID" value="RJF69670.1"/>
    <property type="molecule type" value="Genomic_DNA"/>
</dbReference>
<dbReference type="InterPro" id="IPR017441">
    <property type="entry name" value="Protein_kinase_ATP_BS"/>
</dbReference>
<feature type="binding site" evidence="5">
    <location>
        <position position="42"/>
    </location>
    <ligand>
        <name>ATP</name>
        <dbReference type="ChEBI" id="CHEBI:30616"/>
    </ligand>
</feature>
<accession>A0A418V1G0</accession>
<evidence type="ECO:0000313" key="7">
    <source>
        <dbReference type="EMBL" id="RJF69670.1"/>
    </source>
</evidence>
<keyword evidence="8" id="KW-1185">Reference proteome</keyword>
<dbReference type="AlphaFoldDB" id="A0A418V1G0"/>
<dbReference type="InterPro" id="IPR008266">
    <property type="entry name" value="Tyr_kinase_AS"/>
</dbReference>
<evidence type="ECO:0000256" key="1">
    <source>
        <dbReference type="ARBA" id="ARBA00022679"/>
    </source>
</evidence>
<sequence>MPLEAGQNLVGRYDLLALIGEGGSAQVFRALDTLMDREVALKAMHAHVPESDRRRFLREVRTLARLTHPGIVPVLDLGEETPGAAFFTMPLMTGGPLTSLGPLEDALLPLSRFLTAAEFVSRALHFIHAQGIVHRDLTPGNILLDDSGLPRIMDFGLVALSEHTLNLTRSGVTLGTPIY</sequence>
<feature type="non-terminal residue" evidence="7">
    <location>
        <position position="179"/>
    </location>
</feature>
<evidence type="ECO:0000313" key="8">
    <source>
        <dbReference type="Proteomes" id="UP000286287"/>
    </source>
</evidence>
<reference evidence="7 8" key="1">
    <citation type="submission" date="2018-09" db="EMBL/GenBank/DDBJ databases">
        <authorList>
            <person name="Zhu H."/>
        </authorList>
    </citation>
    <scope>NUCLEOTIDE SEQUENCE [LARGE SCALE GENOMIC DNA]</scope>
    <source>
        <strain evidence="7 8">K2S05-167</strain>
    </source>
</reference>
<dbReference type="PANTHER" id="PTHR43289:SF34">
    <property type="entry name" value="SERINE_THREONINE-PROTEIN KINASE YBDM-RELATED"/>
    <property type="match status" value="1"/>
</dbReference>
<keyword evidence="3 7" id="KW-0418">Kinase</keyword>
<dbReference type="CDD" id="cd14014">
    <property type="entry name" value="STKc_PknB_like"/>
    <property type="match status" value="1"/>
</dbReference>
<keyword evidence="7" id="KW-0723">Serine/threonine-protein kinase</keyword>
<evidence type="ECO:0000256" key="2">
    <source>
        <dbReference type="ARBA" id="ARBA00022741"/>
    </source>
</evidence>
<feature type="domain" description="Protein kinase" evidence="6">
    <location>
        <begin position="13"/>
        <end position="179"/>
    </location>
</feature>
<keyword evidence="1" id="KW-0808">Transferase</keyword>
<dbReference type="RefSeq" id="WP_147364139.1">
    <property type="nucleotide sequence ID" value="NZ_QYUJ01000021.1"/>
</dbReference>
<dbReference type="GO" id="GO:0004674">
    <property type="term" value="F:protein serine/threonine kinase activity"/>
    <property type="evidence" value="ECO:0007669"/>
    <property type="project" value="UniProtKB-KW"/>
</dbReference>
<dbReference type="Gene3D" id="1.10.510.10">
    <property type="entry name" value="Transferase(Phosphotransferase) domain 1"/>
    <property type="match status" value="1"/>
</dbReference>
<keyword evidence="2 5" id="KW-0547">Nucleotide-binding</keyword>